<accession>A0A9D4EV93</accession>
<keyword evidence="2" id="KW-1185">Reference proteome</keyword>
<dbReference type="EMBL" id="JAIWYP010000008">
    <property type="protein sequence ID" value="KAH3785081.1"/>
    <property type="molecule type" value="Genomic_DNA"/>
</dbReference>
<dbReference type="Proteomes" id="UP000828390">
    <property type="component" value="Unassembled WGS sequence"/>
</dbReference>
<organism evidence="1 2">
    <name type="scientific">Dreissena polymorpha</name>
    <name type="common">Zebra mussel</name>
    <name type="synonym">Mytilus polymorpha</name>
    <dbReference type="NCBI Taxonomy" id="45954"/>
    <lineage>
        <taxon>Eukaryota</taxon>
        <taxon>Metazoa</taxon>
        <taxon>Spiralia</taxon>
        <taxon>Lophotrochozoa</taxon>
        <taxon>Mollusca</taxon>
        <taxon>Bivalvia</taxon>
        <taxon>Autobranchia</taxon>
        <taxon>Heteroconchia</taxon>
        <taxon>Euheterodonta</taxon>
        <taxon>Imparidentia</taxon>
        <taxon>Neoheterodontei</taxon>
        <taxon>Myida</taxon>
        <taxon>Dreissenoidea</taxon>
        <taxon>Dreissenidae</taxon>
        <taxon>Dreissena</taxon>
    </lineage>
</organism>
<comment type="caution">
    <text evidence="1">The sequence shown here is derived from an EMBL/GenBank/DDBJ whole genome shotgun (WGS) entry which is preliminary data.</text>
</comment>
<protein>
    <submittedName>
        <fullName evidence="1">Uncharacterized protein</fullName>
    </submittedName>
</protein>
<proteinExistence type="predicted"/>
<reference evidence="1" key="1">
    <citation type="journal article" date="2019" name="bioRxiv">
        <title>The Genome of the Zebra Mussel, Dreissena polymorpha: A Resource for Invasive Species Research.</title>
        <authorList>
            <person name="McCartney M.A."/>
            <person name="Auch B."/>
            <person name="Kono T."/>
            <person name="Mallez S."/>
            <person name="Zhang Y."/>
            <person name="Obille A."/>
            <person name="Becker A."/>
            <person name="Abrahante J.E."/>
            <person name="Garbe J."/>
            <person name="Badalamenti J.P."/>
            <person name="Herman A."/>
            <person name="Mangelson H."/>
            <person name="Liachko I."/>
            <person name="Sullivan S."/>
            <person name="Sone E.D."/>
            <person name="Koren S."/>
            <person name="Silverstein K.A.T."/>
            <person name="Beckman K.B."/>
            <person name="Gohl D.M."/>
        </authorList>
    </citation>
    <scope>NUCLEOTIDE SEQUENCE</scope>
    <source>
        <strain evidence="1">Duluth1</strain>
        <tissue evidence="1">Whole animal</tissue>
    </source>
</reference>
<name>A0A9D4EV93_DREPO</name>
<evidence type="ECO:0000313" key="1">
    <source>
        <dbReference type="EMBL" id="KAH3785081.1"/>
    </source>
</evidence>
<dbReference type="AlphaFoldDB" id="A0A9D4EV93"/>
<gene>
    <name evidence="1" type="ORF">DPMN_163164</name>
</gene>
<reference evidence="1" key="2">
    <citation type="submission" date="2020-11" db="EMBL/GenBank/DDBJ databases">
        <authorList>
            <person name="McCartney M.A."/>
            <person name="Auch B."/>
            <person name="Kono T."/>
            <person name="Mallez S."/>
            <person name="Becker A."/>
            <person name="Gohl D.M."/>
            <person name="Silverstein K.A.T."/>
            <person name="Koren S."/>
            <person name="Bechman K.B."/>
            <person name="Herman A."/>
            <person name="Abrahante J.E."/>
            <person name="Garbe J."/>
        </authorList>
    </citation>
    <scope>NUCLEOTIDE SEQUENCE</scope>
    <source>
        <strain evidence="1">Duluth1</strain>
        <tissue evidence="1">Whole animal</tissue>
    </source>
</reference>
<sequence>MEITLTGKKKDKDECTLKIYTKIEDIESKKIVLGPERTRLLKREDIQKAVTKEMTMKNLTDIWEIYEDSVIMYTKERDDFLMMEALIVHAVSKVR</sequence>
<evidence type="ECO:0000313" key="2">
    <source>
        <dbReference type="Proteomes" id="UP000828390"/>
    </source>
</evidence>